<gene>
    <name evidence="4" type="ORF">Prubr_59640</name>
</gene>
<protein>
    <recommendedName>
        <fullName evidence="3">N-acetyltransferase domain-containing protein</fullName>
    </recommendedName>
</protein>
<feature type="domain" description="N-acetyltransferase" evidence="3">
    <location>
        <begin position="126"/>
        <end position="258"/>
    </location>
</feature>
<sequence length="258" mass="28128">MPVRSVHDRTELADLLARHPALYAYQLGDLDDFFWPYTTWYRLADAVALVYHGGTVPTLLALHPADGTDQLADLLRELGPLLPAHFEAHLPPGAETALRARFTGHDHGPHLKMALTDPALLATARPAGDVLTRADLPELTKLYATAYPDNWFDPRMLDTGHYVGLRRDGELVAVAGVHVWSPVYRVAALGNVTTHPTARGAGLATAAVAALCHRLRASVDHVTLNVRADNAAARAVYARLGFTVVARYAEHTFTARRT</sequence>
<evidence type="ECO:0000256" key="1">
    <source>
        <dbReference type="ARBA" id="ARBA00022679"/>
    </source>
</evidence>
<organism evidence="4 5">
    <name type="scientific">Polymorphospora rubra</name>
    <dbReference type="NCBI Taxonomy" id="338584"/>
    <lineage>
        <taxon>Bacteria</taxon>
        <taxon>Bacillati</taxon>
        <taxon>Actinomycetota</taxon>
        <taxon>Actinomycetes</taxon>
        <taxon>Micromonosporales</taxon>
        <taxon>Micromonosporaceae</taxon>
        <taxon>Polymorphospora</taxon>
    </lineage>
</organism>
<dbReference type="InterPro" id="IPR016181">
    <property type="entry name" value="Acyl_CoA_acyltransferase"/>
</dbReference>
<evidence type="ECO:0000256" key="2">
    <source>
        <dbReference type="ARBA" id="ARBA00023315"/>
    </source>
</evidence>
<evidence type="ECO:0000313" key="5">
    <source>
        <dbReference type="Proteomes" id="UP000680866"/>
    </source>
</evidence>
<accession>A0A810NBM2</accession>
<evidence type="ECO:0000259" key="3">
    <source>
        <dbReference type="PROSITE" id="PS51186"/>
    </source>
</evidence>
<dbReference type="InterPro" id="IPR050832">
    <property type="entry name" value="Bact_Acetyltransf"/>
</dbReference>
<dbReference type="PROSITE" id="PS51186">
    <property type="entry name" value="GNAT"/>
    <property type="match status" value="1"/>
</dbReference>
<keyword evidence="2" id="KW-0012">Acyltransferase</keyword>
<dbReference type="InterPro" id="IPR000182">
    <property type="entry name" value="GNAT_dom"/>
</dbReference>
<dbReference type="Pfam" id="PF00583">
    <property type="entry name" value="Acetyltransf_1"/>
    <property type="match status" value="1"/>
</dbReference>
<dbReference type="KEGG" id="pry:Prubr_59640"/>
<dbReference type="SUPFAM" id="SSF55729">
    <property type="entry name" value="Acyl-CoA N-acyltransferases (Nat)"/>
    <property type="match status" value="1"/>
</dbReference>
<proteinExistence type="predicted"/>
<dbReference type="Gene3D" id="3.40.630.30">
    <property type="match status" value="1"/>
</dbReference>
<name>A0A810NBM2_9ACTN</name>
<keyword evidence="5" id="KW-1185">Reference proteome</keyword>
<evidence type="ECO:0000313" key="4">
    <source>
        <dbReference type="EMBL" id="BCJ68943.1"/>
    </source>
</evidence>
<dbReference type="PANTHER" id="PTHR43877">
    <property type="entry name" value="AMINOALKYLPHOSPHONATE N-ACETYLTRANSFERASE-RELATED-RELATED"/>
    <property type="match status" value="1"/>
</dbReference>
<dbReference type="AlphaFoldDB" id="A0A810NBM2"/>
<dbReference type="GO" id="GO:0016747">
    <property type="term" value="F:acyltransferase activity, transferring groups other than amino-acyl groups"/>
    <property type="evidence" value="ECO:0007669"/>
    <property type="project" value="InterPro"/>
</dbReference>
<keyword evidence="1" id="KW-0808">Transferase</keyword>
<dbReference type="EMBL" id="AP023359">
    <property type="protein sequence ID" value="BCJ68943.1"/>
    <property type="molecule type" value="Genomic_DNA"/>
</dbReference>
<dbReference type="Proteomes" id="UP000680866">
    <property type="component" value="Chromosome"/>
</dbReference>
<dbReference type="RefSeq" id="WP_212818104.1">
    <property type="nucleotide sequence ID" value="NZ_AP023359.1"/>
</dbReference>
<reference evidence="4" key="1">
    <citation type="submission" date="2020-08" db="EMBL/GenBank/DDBJ databases">
        <title>Whole genome shotgun sequence of Polymorphospora rubra NBRC 101157.</title>
        <authorList>
            <person name="Komaki H."/>
            <person name="Tamura T."/>
        </authorList>
    </citation>
    <scope>NUCLEOTIDE SEQUENCE</scope>
    <source>
        <strain evidence="4">NBRC 101157</strain>
    </source>
</reference>